<dbReference type="InterPro" id="IPR036388">
    <property type="entry name" value="WH-like_DNA-bd_sf"/>
</dbReference>
<comment type="caution">
    <text evidence="10">The sequence shown here is derived from an EMBL/GenBank/DDBJ whole genome shotgun (WGS) entry which is preliminary data.</text>
</comment>
<feature type="compositionally biased region" description="Basic and acidic residues" evidence="7">
    <location>
        <begin position="90"/>
        <end position="106"/>
    </location>
</feature>
<feature type="compositionally biased region" description="Acidic residues" evidence="7">
    <location>
        <begin position="107"/>
        <end position="116"/>
    </location>
</feature>
<evidence type="ECO:0000256" key="6">
    <source>
        <dbReference type="RuleBase" id="RU000716"/>
    </source>
</evidence>
<evidence type="ECO:0000256" key="3">
    <source>
        <dbReference type="ARBA" id="ARBA00023082"/>
    </source>
</evidence>
<dbReference type="InterPro" id="IPR014284">
    <property type="entry name" value="RNA_pol_sigma-70_dom"/>
</dbReference>
<feature type="region of interest" description="Disordered" evidence="7">
    <location>
        <begin position="87"/>
        <end position="116"/>
    </location>
</feature>
<dbReference type="SUPFAM" id="SSF88659">
    <property type="entry name" value="Sigma3 and sigma4 domains of RNA polymerase sigma factors"/>
    <property type="match status" value="1"/>
</dbReference>
<feature type="domain" description="RNA polymerase sigma-70 region 2" evidence="8">
    <location>
        <begin position="22"/>
        <end position="88"/>
    </location>
</feature>
<dbReference type="CDD" id="cd06171">
    <property type="entry name" value="Sigma70_r4"/>
    <property type="match status" value="1"/>
</dbReference>
<dbReference type="PATRIC" id="fig|1411148.3.peg.1042"/>
<keyword evidence="4 6" id="KW-0238">DNA-binding</keyword>
<evidence type="ECO:0000256" key="7">
    <source>
        <dbReference type="SAM" id="MobiDB-lite"/>
    </source>
</evidence>
<keyword evidence="5 6" id="KW-0804">Transcription</keyword>
<dbReference type="EMBL" id="AYUF01000425">
    <property type="protein sequence ID" value="ETK01925.1"/>
    <property type="molecule type" value="Genomic_DNA"/>
</dbReference>
<dbReference type="SUPFAM" id="SSF88946">
    <property type="entry name" value="Sigma2 domain of RNA polymerase sigma factors"/>
    <property type="match status" value="1"/>
</dbReference>
<comment type="similarity">
    <text evidence="1 6">Belongs to the sigma-70 factor family. ECF subfamily.</text>
</comment>
<dbReference type="Pfam" id="PF04542">
    <property type="entry name" value="Sigma70_r2"/>
    <property type="match status" value="1"/>
</dbReference>
<evidence type="ECO:0000313" key="11">
    <source>
        <dbReference type="Proteomes" id="UP000018837"/>
    </source>
</evidence>
<proteinExistence type="inferred from homology"/>
<gene>
    <name evidence="10" type="ORF">N425_06905</name>
</gene>
<dbReference type="GO" id="GO:0006352">
    <property type="term" value="P:DNA-templated transcription initiation"/>
    <property type="evidence" value="ECO:0007669"/>
    <property type="project" value="InterPro"/>
</dbReference>
<dbReference type="InterPro" id="IPR013249">
    <property type="entry name" value="RNA_pol_sigma70_r4_t2"/>
</dbReference>
<name>W2C435_9BACT</name>
<dbReference type="InterPro" id="IPR013325">
    <property type="entry name" value="RNA_pol_sigma_r2"/>
</dbReference>
<dbReference type="InterPro" id="IPR039425">
    <property type="entry name" value="RNA_pol_sigma-70-like"/>
</dbReference>
<evidence type="ECO:0000313" key="10">
    <source>
        <dbReference type="EMBL" id="ETK01925.1"/>
    </source>
</evidence>
<dbReference type="InterPro" id="IPR000838">
    <property type="entry name" value="RNA_pol_sigma70_ECF_CS"/>
</dbReference>
<evidence type="ECO:0000256" key="2">
    <source>
        <dbReference type="ARBA" id="ARBA00023015"/>
    </source>
</evidence>
<protein>
    <recommendedName>
        <fullName evidence="6">RNA polymerase sigma factor</fullName>
    </recommendedName>
</protein>
<dbReference type="PROSITE" id="PS01063">
    <property type="entry name" value="SIGMA70_ECF"/>
    <property type="match status" value="1"/>
</dbReference>
<dbReference type="GO" id="GO:0016987">
    <property type="term" value="F:sigma factor activity"/>
    <property type="evidence" value="ECO:0007669"/>
    <property type="project" value="UniProtKB-KW"/>
</dbReference>
<evidence type="ECO:0000259" key="9">
    <source>
        <dbReference type="Pfam" id="PF08281"/>
    </source>
</evidence>
<dbReference type="GO" id="GO:0003677">
    <property type="term" value="F:DNA binding"/>
    <property type="evidence" value="ECO:0007669"/>
    <property type="project" value="UniProtKB-KW"/>
</dbReference>
<evidence type="ECO:0000256" key="1">
    <source>
        <dbReference type="ARBA" id="ARBA00010641"/>
    </source>
</evidence>
<keyword evidence="3 6" id="KW-0731">Sigma factor</keyword>
<dbReference type="Pfam" id="PF08281">
    <property type="entry name" value="Sigma70_r4_2"/>
    <property type="match status" value="1"/>
</dbReference>
<evidence type="ECO:0000259" key="8">
    <source>
        <dbReference type="Pfam" id="PF04542"/>
    </source>
</evidence>
<evidence type="ECO:0000256" key="4">
    <source>
        <dbReference type="ARBA" id="ARBA00023125"/>
    </source>
</evidence>
<feature type="domain" description="RNA polymerase sigma factor 70 region 4 type 2" evidence="9">
    <location>
        <begin position="123"/>
        <end position="175"/>
    </location>
</feature>
<dbReference type="Gene3D" id="1.10.10.10">
    <property type="entry name" value="Winged helix-like DNA-binding domain superfamily/Winged helix DNA-binding domain"/>
    <property type="match status" value="1"/>
</dbReference>
<dbReference type="AlphaFoldDB" id="W2C435"/>
<accession>W2C435</accession>
<dbReference type="InterPro" id="IPR007627">
    <property type="entry name" value="RNA_pol_sigma70_r2"/>
</dbReference>
<reference evidence="10 11" key="1">
    <citation type="submission" date="2013-11" db="EMBL/GenBank/DDBJ databases">
        <title>Single cell genomics of uncultured Tannerella BU063 (oral taxon 286).</title>
        <authorList>
            <person name="Beall C.J."/>
            <person name="Campbell A.G."/>
            <person name="Griffen A.L."/>
            <person name="Podar M."/>
            <person name="Leys E.J."/>
        </authorList>
    </citation>
    <scope>NUCLEOTIDE SEQUENCE [LARGE SCALE GENOMIC DNA]</scope>
    <source>
        <strain evidence="10">Cell 2</strain>
    </source>
</reference>
<keyword evidence="2 6" id="KW-0805">Transcription regulation</keyword>
<sequence length="184" mass="21217">MIDDEAYINRVLDGDTAGFAPLMERYSRPVFALLVGMTGNRADAEELAQDAFLKAFRSLRSFRRDCSFATWIYRIAYNTALSALRKKRPDRPASMDDDTTIERLPDPIDDEAEETEANEERFRRLDYALAQLRADDRALVHMFYKQEKTVDELAAITGLSLSNVKVRLHRTRKKLMSLMQAMED</sequence>
<dbReference type="Proteomes" id="UP000018837">
    <property type="component" value="Unassembled WGS sequence"/>
</dbReference>
<dbReference type="NCBIfam" id="TIGR02937">
    <property type="entry name" value="sigma70-ECF"/>
    <property type="match status" value="1"/>
</dbReference>
<dbReference type="InterPro" id="IPR013324">
    <property type="entry name" value="RNA_pol_sigma_r3/r4-like"/>
</dbReference>
<organism evidence="10 11">
    <name type="scientific">Tannerella sp. oral taxon BU063 isolate Cell 2</name>
    <dbReference type="NCBI Taxonomy" id="1411148"/>
    <lineage>
        <taxon>Bacteria</taxon>
        <taxon>Pseudomonadati</taxon>
        <taxon>Bacteroidota</taxon>
        <taxon>Bacteroidia</taxon>
        <taxon>Bacteroidales</taxon>
        <taxon>Tannerellaceae</taxon>
        <taxon>Tannerella</taxon>
    </lineage>
</organism>
<dbReference type="PANTHER" id="PTHR43133">
    <property type="entry name" value="RNA POLYMERASE ECF-TYPE SIGMA FACTO"/>
    <property type="match status" value="1"/>
</dbReference>
<evidence type="ECO:0000256" key="5">
    <source>
        <dbReference type="ARBA" id="ARBA00023163"/>
    </source>
</evidence>
<dbReference type="Gene3D" id="1.10.1740.10">
    <property type="match status" value="1"/>
</dbReference>
<dbReference type="PANTHER" id="PTHR43133:SF45">
    <property type="entry name" value="RNA POLYMERASE ECF-TYPE SIGMA FACTOR"/>
    <property type="match status" value="1"/>
</dbReference>